<reference evidence="2 3" key="1">
    <citation type="submission" date="2017-08" db="EMBL/GenBank/DDBJ databases">
        <title>Complete genome sequence of Gluconacetobacter saccharivorans CV1 isolated from Fermented Vinegar.</title>
        <authorList>
            <person name="Kim S.-Y."/>
        </authorList>
    </citation>
    <scope>NUCLEOTIDE SEQUENCE [LARGE SCALE GENOMIC DNA]</scope>
    <source>
        <strain evidence="2 3">CV1</strain>
    </source>
</reference>
<organism evidence="2 3">
    <name type="scientific">Komagataeibacter saccharivorans</name>
    <dbReference type="NCBI Taxonomy" id="265959"/>
    <lineage>
        <taxon>Bacteria</taxon>
        <taxon>Pseudomonadati</taxon>
        <taxon>Pseudomonadota</taxon>
        <taxon>Alphaproteobacteria</taxon>
        <taxon>Acetobacterales</taxon>
        <taxon>Acetobacteraceae</taxon>
        <taxon>Komagataeibacter</taxon>
    </lineage>
</organism>
<sequence>MTTEADTSATATPAADGAPPASAAPTSPEGGNILGDQPGAASPPTDISSPEATQPGTETKASDTPGC</sequence>
<feature type="region of interest" description="Disordered" evidence="1">
    <location>
        <begin position="1"/>
        <end position="67"/>
    </location>
</feature>
<accession>A0A347WD80</accession>
<proteinExistence type="predicted"/>
<gene>
    <name evidence="2" type="ORF">CD178_02067</name>
</gene>
<dbReference type="AlphaFoldDB" id="A0A347WD80"/>
<dbReference type="EMBL" id="CP023036">
    <property type="protein sequence ID" value="AXY22823.1"/>
    <property type="molecule type" value="Genomic_DNA"/>
</dbReference>
<feature type="compositionally biased region" description="Low complexity" evidence="1">
    <location>
        <begin position="1"/>
        <end position="31"/>
    </location>
</feature>
<evidence type="ECO:0000313" key="3">
    <source>
        <dbReference type="Proteomes" id="UP000264120"/>
    </source>
</evidence>
<evidence type="ECO:0000256" key="1">
    <source>
        <dbReference type="SAM" id="MobiDB-lite"/>
    </source>
</evidence>
<protein>
    <submittedName>
        <fullName evidence="2">Uncharacterized protein</fullName>
    </submittedName>
</protein>
<name>A0A347WD80_9PROT</name>
<dbReference type="Proteomes" id="UP000264120">
    <property type="component" value="Chromosome"/>
</dbReference>
<keyword evidence="3" id="KW-1185">Reference proteome</keyword>
<evidence type="ECO:0000313" key="2">
    <source>
        <dbReference type="EMBL" id="AXY22823.1"/>
    </source>
</evidence>
<dbReference type="RefSeq" id="WP_118963039.1">
    <property type="nucleotide sequence ID" value="NZ_CP023036.1"/>
</dbReference>
<feature type="compositionally biased region" description="Polar residues" evidence="1">
    <location>
        <begin position="45"/>
        <end position="59"/>
    </location>
</feature>
<dbReference type="KEGG" id="ksc:CD178_02067"/>